<dbReference type="OrthoDB" id="3579712at2"/>
<keyword evidence="4" id="KW-1185">Reference proteome</keyword>
<reference evidence="3 4" key="1">
    <citation type="submission" date="2019-07" db="EMBL/GenBank/DDBJ databases">
        <title>Whole genome shotgun sequence of Pseudonocardia asaccharolytica NBRC 16224.</title>
        <authorList>
            <person name="Hosoyama A."/>
            <person name="Uohara A."/>
            <person name="Ohji S."/>
            <person name="Ichikawa N."/>
        </authorList>
    </citation>
    <scope>NUCLEOTIDE SEQUENCE [LARGE SCALE GENOMIC DNA]</scope>
    <source>
        <strain evidence="3 4">NBRC 16224</strain>
    </source>
</reference>
<evidence type="ECO:0008006" key="5">
    <source>
        <dbReference type="Google" id="ProtNLM"/>
    </source>
</evidence>
<dbReference type="RefSeq" id="WP_051232662.1">
    <property type="nucleotide sequence ID" value="NZ_AUII01000006.1"/>
</dbReference>
<dbReference type="Proteomes" id="UP000321328">
    <property type="component" value="Unassembled WGS sequence"/>
</dbReference>
<keyword evidence="2" id="KW-1133">Transmembrane helix</keyword>
<gene>
    <name evidence="3" type="ORF">PA7_34480</name>
</gene>
<dbReference type="STRING" id="1123024.GCA_000423625_01843"/>
<evidence type="ECO:0000313" key="3">
    <source>
        <dbReference type="EMBL" id="GEL19611.1"/>
    </source>
</evidence>
<dbReference type="EMBL" id="BJVI01000041">
    <property type="protein sequence ID" value="GEL19611.1"/>
    <property type="molecule type" value="Genomic_DNA"/>
</dbReference>
<proteinExistence type="predicted"/>
<feature type="transmembrane region" description="Helical" evidence="2">
    <location>
        <begin position="33"/>
        <end position="53"/>
    </location>
</feature>
<feature type="region of interest" description="Disordered" evidence="1">
    <location>
        <begin position="1"/>
        <end position="28"/>
    </location>
</feature>
<dbReference type="Pfam" id="PF11298">
    <property type="entry name" value="DUF3099"/>
    <property type="match status" value="1"/>
</dbReference>
<name>A0A511D4A9_9PSEU</name>
<organism evidence="3 4">
    <name type="scientific">Pseudonocardia asaccharolytica DSM 44247 = NBRC 16224</name>
    <dbReference type="NCBI Taxonomy" id="1123024"/>
    <lineage>
        <taxon>Bacteria</taxon>
        <taxon>Bacillati</taxon>
        <taxon>Actinomycetota</taxon>
        <taxon>Actinomycetes</taxon>
        <taxon>Pseudonocardiales</taxon>
        <taxon>Pseudonocardiaceae</taxon>
        <taxon>Pseudonocardia</taxon>
    </lineage>
</organism>
<keyword evidence="2" id="KW-0812">Transmembrane</keyword>
<dbReference type="InterPro" id="IPR021449">
    <property type="entry name" value="DUF3099"/>
</dbReference>
<sequence length="101" mass="11192">MSTHGQRFRRHRTPVITDAPMSPTEERRHRERVYSTLMAVHLVGLTIGALLYFQAFWVGLAILIVTGPLPWVAVVLANERTRRPGGPGHVSSPHDPGTSDS</sequence>
<comment type="caution">
    <text evidence="3">The sequence shown here is derived from an EMBL/GenBank/DDBJ whole genome shotgun (WGS) entry which is preliminary data.</text>
</comment>
<evidence type="ECO:0000256" key="1">
    <source>
        <dbReference type="SAM" id="MobiDB-lite"/>
    </source>
</evidence>
<dbReference type="AlphaFoldDB" id="A0A511D4A9"/>
<keyword evidence="2" id="KW-0472">Membrane</keyword>
<feature type="region of interest" description="Disordered" evidence="1">
    <location>
        <begin position="81"/>
        <end position="101"/>
    </location>
</feature>
<protein>
    <recommendedName>
        <fullName evidence="5">DUF3099 domain-containing protein</fullName>
    </recommendedName>
</protein>
<accession>A0A511D4A9</accession>
<evidence type="ECO:0000256" key="2">
    <source>
        <dbReference type="SAM" id="Phobius"/>
    </source>
</evidence>
<feature type="compositionally biased region" description="Basic residues" evidence="1">
    <location>
        <begin position="1"/>
        <end position="13"/>
    </location>
</feature>
<evidence type="ECO:0000313" key="4">
    <source>
        <dbReference type="Proteomes" id="UP000321328"/>
    </source>
</evidence>
<feature type="transmembrane region" description="Helical" evidence="2">
    <location>
        <begin position="59"/>
        <end position="77"/>
    </location>
</feature>